<proteinExistence type="predicted"/>
<reference evidence="2" key="1">
    <citation type="journal article" date="2019" name="Int. J. Syst. Evol. Microbiol.">
        <title>The Global Catalogue of Microorganisms (GCM) 10K type strain sequencing project: providing services to taxonomists for standard genome sequencing and annotation.</title>
        <authorList>
            <consortium name="The Broad Institute Genomics Platform"/>
            <consortium name="The Broad Institute Genome Sequencing Center for Infectious Disease"/>
            <person name="Wu L."/>
            <person name="Ma J."/>
        </authorList>
    </citation>
    <scope>NUCLEOTIDE SEQUENCE [LARGE SCALE GENOMIC DNA]</scope>
    <source>
        <strain evidence="2">JCM 17441</strain>
    </source>
</reference>
<sequence>MGTDRFDLPSRLNKSFYDHPSFELKQPAKAQLVACADLVEAGQDVLACKFDDPKPDSLPLKEGVYQPTRRTRLRRAEVAELVE</sequence>
<evidence type="ECO:0000313" key="2">
    <source>
        <dbReference type="Proteomes" id="UP001500620"/>
    </source>
</evidence>
<gene>
    <name evidence="1" type="ORF">GCM10022255_112280</name>
</gene>
<organism evidence="1 2">
    <name type="scientific">Dactylosporangium darangshiense</name>
    <dbReference type="NCBI Taxonomy" id="579108"/>
    <lineage>
        <taxon>Bacteria</taxon>
        <taxon>Bacillati</taxon>
        <taxon>Actinomycetota</taxon>
        <taxon>Actinomycetes</taxon>
        <taxon>Micromonosporales</taxon>
        <taxon>Micromonosporaceae</taxon>
        <taxon>Dactylosporangium</taxon>
    </lineage>
</organism>
<comment type="caution">
    <text evidence="1">The sequence shown here is derived from an EMBL/GenBank/DDBJ whole genome shotgun (WGS) entry which is preliminary data.</text>
</comment>
<protein>
    <submittedName>
        <fullName evidence="1">Uncharacterized protein</fullName>
    </submittedName>
</protein>
<accession>A0ABP8DV13</accession>
<dbReference type="Proteomes" id="UP001500620">
    <property type="component" value="Unassembled WGS sequence"/>
</dbReference>
<name>A0ABP8DV13_9ACTN</name>
<dbReference type="RefSeq" id="WP_345143942.1">
    <property type="nucleotide sequence ID" value="NZ_BAABAT010000082.1"/>
</dbReference>
<evidence type="ECO:0000313" key="1">
    <source>
        <dbReference type="EMBL" id="GAA4263865.1"/>
    </source>
</evidence>
<keyword evidence="2" id="KW-1185">Reference proteome</keyword>
<dbReference type="EMBL" id="BAABAT010000082">
    <property type="protein sequence ID" value="GAA4263865.1"/>
    <property type="molecule type" value="Genomic_DNA"/>
</dbReference>